<dbReference type="Gene3D" id="2.60.120.1440">
    <property type="match status" value="1"/>
</dbReference>
<accession>A0AAU9DLD3</accession>
<sequence>MKDERIRFLADKHLSGQLGEEELTELGGRLDSDPDQAEVFAEMMSEAFAGTDAPAGLWIKLKGQAQKRERRIKLRLWLGRVAAGLALLAVAFVGYRFAADKAMEDSRLAESQEVELLLSDGTKVPYSALKDSLSEVSGKGFIRSLDSGSTLNYEKDGFQSLKETYNTIRVPSGKRFALRLSDGSRLVLNSETEVRYPVVFKGTERNIELLAGEIYCVIAKNKIRPFHVSTDRLKLRVLGTEFNLSAYKNENISRAVLVEGSVGILPRGSFYDPKKAVVLSPGQALSYNRTTKKVIRSNVDVGLYTAWKDGRFVFHDMPLDEIFGRVERWYGVKINSEFRLPGELYRGELDEETVDDAMEALSYLCGFKYKKDSDGFVVW</sequence>
<keyword evidence="1" id="KW-0472">Membrane</keyword>
<reference evidence="4 5" key="1">
    <citation type="submission" date="2021-12" db="EMBL/GenBank/DDBJ databases">
        <title>Genome sequencing of bacteria with rrn-lacking chromosome and rrn-plasmid.</title>
        <authorList>
            <person name="Anda M."/>
            <person name="Iwasaki W."/>
        </authorList>
    </citation>
    <scope>NUCLEOTIDE SEQUENCE [LARGE SCALE GENOMIC DNA]</scope>
    <source>
        <strain evidence="4 5">DSM 100852</strain>
        <plasmid evidence="4 5">pFA2</plasmid>
    </source>
</reference>
<name>A0AAU9DLD3_9BACT</name>
<organism evidence="4 5">
    <name type="scientific">Fulvitalea axinellae</name>
    <dbReference type="NCBI Taxonomy" id="1182444"/>
    <lineage>
        <taxon>Bacteria</taxon>
        <taxon>Pseudomonadati</taxon>
        <taxon>Bacteroidota</taxon>
        <taxon>Cytophagia</taxon>
        <taxon>Cytophagales</taxon>
        <taxon>Persicobacteraceae</taxon>
        <taxon>Fulvitalea</taxon>
    </lineage>
</organism>
<protein>
    <recommendedName>
        <fullName evidence="6">FecR family protein</fullName>
    </recommendedName>
</protein>
<keyword evidence="1" id="KW-1133">Transmembrane helix</keyword>
<evidence type="ECO:0000259" key="3">
    <source>
        <dbReference type="Pfam" id="PF16344"/>
    </source>
</evidence>
<feature type="domain" description="Protein FecR C-terminal" evidence="3">
    <location>
        <begin position="311"/>
        <end position="374"/>
    </location>
</feature>
<dbReference type="AlphaFoldDB" id="A0AAU9DLD3"/>
<dbReference type="KEGG" id="fax:FUAX_44120"/>
<dbReference type="PANTHER" id="PTHR30273:SF2">
    <property type="entry name" value="PROTEIN FECR"/>
    <property type="match status" value="1"/>
</dbReference>
<dbReference type="Gene3D" id="3.55.50.30">
    <property type="match status" value="1"/>
</dbReference>
<evidence type="ECO:0000313" key="5">
    <source>
        <dbReference type="Proteomes" id="UP001348817"/>
    </source>
</evidence>
<dbReference type="EMBL" id="AP025316">
    <property type="protein sequence ID" value="BDD11980.1"/>
    <property type="molecule type" value="Genomic_DNA"/>
</dbReference>
<evidence type="ECO:0000313" key="4">
    <source>
        <dbReference type="EMBL" id="BDD11980.1"/>
    </source>
</evidence>
<evidence type="ECO:0000256" key="1">
    <source>
        <dbReference type="SAM" id="Phobius"/>
    </source>
</evidence>
<dbReference type="InterPro" id="IPR006860">
    <property type="entry name" value="FecR"/>
</dbReference>
<dbReference type="PIRSF" id="PIRSF018266">
    <property type="entry name" value="FecR"/>
    <property type="match status" value="1"/>
</dbReference>
<dbReference type="Pfam" id="PF04773">
    <property type="entry name" value="FecR"/>
    <property type="match status" value="1"/>
</dbReference>
<dbReference type="PANTHER" id="PTHR30273">
    <property type="entry name" value="PERIPLASMIC SIGNAL SENSOR AND SIGMA FACTOR ACTIVATOR FECR-RELATED"/>
    <property type="match status" value="1"/>
</dbReference>
<feature type="domain" description="FecR protein" evidence="2">
    <location>
        <begin position="167"/>
        <end position="262"/>
    </location>
</feature>
<keyword evidence="4" id="KW-0614">Plasmid</keyword>
<dbReference type="GO" id="GO:0016989">
    <property type="term" value="F:sigma factor antagonist activity"/>
    <property type="evidence" value="ECO:0007669"/>
    <property type="project" value="TreeGrafter"/>
</dbReference>
<dbReference type="InterPro" id="IPR012373">
    <property type="entry name" value="Ferrdict_sens_TM"/>
</dbReference>
<dbReference type="InterPro" id="IPR032508">
    <property type="entry name" value="FecR_C"/>
</dbReference>
<keyword evidence="1" id="KW-0812">Transmembrane</keyword>
<proteinExistence type="predicted"/>
<evidence type="ECO:0008006" key="6">
    <source>
        <dbReference type="Google" id="ProtNLM"/>
    </source>
</evidence>
<evidence type="ECO:0000259" key="2">
    <source>
        <dbReference type="Pfam" id="PF04773"/>
    </source>
</evidence>
<keyword evidence="5" id="KW-1185">Reference proteome</keyword>
<dbReference type="Proteomes" id="UP001348817">
    <property type="component" value="Plasmid pFA2"/>
</dbReference>
<dbReference type="Pfam" id="PF16344">
    <property type="entry name" value="FecR_C"/>
    <property type="match status" value="1"/>
</dbReference>
<feature type="transmembrane region" description="Helical" evidence="1">
    <location>
        <begin position="77"/>
        <end position="98"/>
    </location>
</feature>
<gene>
    <name evidence="4" type="ORF">FUAX_44120</name>
</gene>
<geneLocation type="plasmid" evidence="4 5">
    <name>pFA2</name>
</geneLocation>